<accession>A0A9E7HB53</accession>
<dbReference type="AlphaFoldDB" id="A0A9E7HB53"/>
<organism evidence="3 4">
    <name type="scientific">Musa troglodytarum</name>
    <name type="common">fe'i banana</name>
    <dbReference type="NCBI Taxonomy" id="320322"/>
    <lineage>
        <taxon>Eukaryota</taxon>
        <taxon>Viridiplantae</taxon>
        <taxon>Streptophyta</taxon>
        <taxon>Embryophyta</taxon>
        <taxon>Tracheophyta</taxon>
        <taxon>Spermatophyta</taxon>
        <taxon>Magnoliopsida</taxon>
        <taxon>Liliopsida</taxon>
        <taxon>Zingiberales</taxon>
        <taxon>Musaceae</taxon>
        <taxon>Musa</taxon>
    </lineage>
</organism>
<dbReference type="Proteomes" id="UP001055439">
    <property type="component" value="Chromosome 8"/>
</dbReference>
<feature type="region of interest" description="Disordered" evidence="1">
    <location>
        <begin position="1"/>
        <end position="45"/>
    </location>
</feature>
<protein>
    <recommendedName>
        <fullName evidence="2">Tify domain-containing protein</fullName>
    </recommendedName>
</protein>
<dbReference type="PROSITE" id="PS51320">
    <property type="entry name" value="TIFY"/>
    <property type="match status" value="1"/>
</dbReference>
<proteinExistence type="predicted"/>
<gene>
    <name evidence="3" type="ORF">MUK42_35560</name>
</gene>
<dbReference type="EMBL" id="CP097510">
    <property type="protein sequence ID" value="URE26927.1"/>
    <property type="molecule type" value="Genomic_DNA"/>
</dbReference>
<dbReference type="InterPro" id="IPR010399">
    <property type="entry name" value="Tify_dom"/>
</dbReference>
<feature type="compositionally biased region" description="Basic residues" evidence="1">
    <location>
        <begin position="1"/>
        <end position="10"/>
    </location>
</feature>
<evidence type="ECO:0000313" key="3">
    <source>
        <dbReference type="EMBL" id="URE26927.1"/>
    </source>
</evidence>
<reference evidence="3" key="1">
    <citation type="submission" date="2022-05" db="EMBL/GenBank/DDBJ databases">
        <title>The Musa troglodytarum L. genome provides insights into the mechanism of non-climacteric behaviour and enrichment of carotenoids.</title>
        <authorList>
            <person name="Wang J."/>
        </authorList>
    </citation>
    <scope>NUCLEOTIDE SEQUENCE</scope>
    <source>
        <tissue evidence="3">Leaf</tissue>
    </source>
</reference>
<name>A0A9E7HB53_9LILI</name>
<keyword evidence="4" id="KW-1185">Reference proteome</keyword>
<feature type="region of interest" description="Disordered" evidence="1">
    <location>
        <begin position="103"/>
        <end position="127"/>
    </location>
</feature>
<feature type="compositionally biased region" description="Basic and acidic residues" evidence="1">
    <location>
        <begin position="117"/>
        <end position="126"/>
    </location>
</feature>
<sequence length="355" mass="38295">MTGVKSRHVGRWAPPIHRPAGRNRGAREATPASAVRHPTSREPRPLAPCINYRKGADFLQCVQGGGLLLRASGVPDGGGEAVGARREESIDIVRIGPRDGEGFLGNSREGFGPADVEGGHRREPPGFRHRRFNSAVAFLEQGAYHAAIHILQGCARGEANKLSFMNTHLLDSNRYQPLMPLRPISNMPNATTNMTARPTIFCRDFISVHVNVPSDKAQEIMLLARRGSTVTLMSPLKVTTQNGIIWVIPVGTEAATNKDVVGDLAFIDAHLMVEDRYEAVMNVNLTSNLYSVDFLNPTSSSGSSDDMLMMTSSDGVGVIWMTVCASSSSGSSNGMLTITSSDGERTAILMLRGLK</sequence>
<evidence type="ECO:0000259" key="2">
    <source>
        <dbReference type="PROSITE" id="PS51320"/>
    </source>
</evidence>
<feature type="domain" description="Tify" evidence="2">
    <location>
        <begin position="191"/>
        <end position="226"/>
    </location>
</feature>
<evidence type="ECO:0000313" key="4">
    <source>
        <dbReference type="Proteomes" id="UP001055439"/>
    </source>
</evidence>
<evidence type="ECO:0000256" key="1">
    <source>
        <dbReference type="SAM" id="MobiDB-lite"/>
    </source>
</evidence>